<gene>
    <name evidence="1" type="ORF">CD29_14475</name>
</gene>
<reference evidence="1 2" key="1">
    <citation type="submission" date="2014-02" db="EMBL/GenBank/DDBJ databases">
        <title>Draft genome sequence of Lysinibacillus manganicus DSM 26584T.</title>
        <authorList>
            <person name="Zhang F."/>
            <person name="Wang G."/>
            <person name="Zhang L."/>
        </authorList>
    </citation>
    <scope>NUCLEOTIDE SEQUENCE [LARGE SCALE GENOMIC DNA]</scope>
    <source>
        <strain evidence="1 2">DSM 26584</strain>
    </source>
</reference>
<protein>
    <submittedName>
        <fullName evidence="1">Uncharacterized protein</fullName>
    </submittedName>
</protein>
<name>A0A0A3I2A3_9BACL</name>
<dbReference type="EMBL" id="JPVN01000017">
    <property type="protein sequence ID" value="KGR77645.1"/>
    <property type="molecule type" value="Genomic_DNA"/>
</dbReference>
<keyword evidence="2" id="KW-1185">Reference proteome</keyword>
<evidence type="ECO:0000313" key="2">
    <source>
        <dbReference type="Proteomes" id="UP000030416"/>
    </source>
</evidence>
<comment type="caution">
    <text evidence="1">The sequence shown here is derived from an EMBL/GenBank/DDBJ whole genome shotgun (WGS) entry which is preliminary data.</text>
</comment>
<organism evidence="1 2">
    <name type="scientific">Ureibacillus manganicus DSM 26584</name>
    <dbReference type="NCBI Taxonomy" id="1384049"/>
    <lineage>
        <taxon>Bacteria</taxon>
        <taxon>Bacillati</taxon>
        <taxon>Bacillota</taxon>
        <taxon>Bacilli</taxon>
        <taxon>Bacillales</taxon>
        <taxon>Caryophanaceae</taxon>
        <taxon>Ureibacillus</taxon>
    </lineage>
</organism>
<dbReference type="OrthoDB" id="2740369at2"/>
<dbReference type="AlphaFoldDB" id="A0A0A3I2A3"/>
<evidence type="ECO:0000313" key="1">
    <source>
        <dbReference type="EMBL" id="KGR77645.1"/>
    </source>
</evidence>
<sequence>MEIMNQLTKVNLKEVFAKVLEKNLGLHLTWQWDEELFDGIDYELYYVEIVKNEASAETLKQFLQSWMPIYEQLSMQHDYLVLRYEVTTKDSYNMTVQLEELFKDVYTPKLELWMDSIQRSQIINGLDEVIFDETKISKKHLYYLATSILSTRELYSLIEKEITQSELSIHSYFDQTQLQAFQTIHRAIAQYQAKQEIEVLYSLIDKLEDFYIWLKGVFTAVNYVLKKNDKTSS</sequence>
<proteinExistence type="predicted"/>
<accession>A0A0A3I2A3</accession>
<dbReference type="Proteomes" id="UP000030416">
    <property type="component" value="Unassembled WGS sequence"/>
</dbReference>
<dbReference type="RefSeq" id="WP_036188030.1">
    <property type="nucleotide sequence ID" value="NZ_AVDA01000017.1"/>
</dbReference>